<protein>
    <submittedName>
        <fullName evidence="1">Uncharacterized protein</fullName>
    </submittedName>
</protein>
<name>A0A0E9T113_ANGAN</name>
<proteinExistence type="predicted"/>
<reference evidence="1" key="1">
    <citation type="submission" date="2014-11" db="EMBL/GenBank/DDBJ databases">
        <authorList>
            <person name="Amaro Gonzalez C."/>
        </authorList>
    </citation>
    <scope>NUCLEOTIDE SEQUENCE</scope>
</reference>
<dbReference type="EMBL" id="GBXM01061375">
    <property type="protein sequence ID" value="JAH47202.1"/>
    <property type="molecule type" value="Transcribed_RNA"/>
</dbReference>
<reference evidence="1" key="2">
    <citation type="journal article" date="2015" name="Fish Shellfish Immunol.">
        <title>Early steps in the European eel (Anguilla anguilla)-Vibrio vulnificus interaction in the gills: Role of the RtxA13 toxin.</title>
        <authorList>
            <person name="Callol A."/>
            <person name="Pajuelo D."/>
            <person name="Ebbesson L."/>
            <person name="Teles M."/>
            <person name="MacKenzie S."/>
            <person name="Amaro C."/>
        </authorList>
    </citation>
    <scope>NUCLEOTIDE SEQUENCE</scope>
</reference>
<sequence>MQVQLIVICLATECFVTNQNGFFLCPCVHTLTN</sequence>
<accession>A0A0E9T113</accession>
<organism evidence="1">
    <name type="scientific">Anguilla anguilla</name>
    <name type="common">European freshwater eel</name>
    <name type="synonym">Muraena anguilla</name>
    <dbReference type="NCBI Taxonomy" id="7936"/>
    <lineage>
        <taxon>Eukaryota</taxon>
        <taxon>Metazoa</taxon>
        <taxon>Chordata</taxon>
        <taxon>Craniata</taxon>
        <taxon>Vertebrata</taxon>
        <taxon>Euteleostomi</taxon>
        <taxon>Actinopterygii</taxon>
        <taxon>Neopterygii</taxon>
        <taxon>Teleostei</taxon>
        <taxon>Anguilliformes</taxon>
        <taxon>Anguillidae</taxon>
        <taxon>Anguilla</taxon>
    </lineage>
</organism>
<dbReference type="AlphaFoldDB" id="A0A0E9T113"/>
<evidence type="ECO:0000313" key="1">
    <source>
        <dbReference type="EMBL" id="JAH47202.1"/>
    </source>
</evidence>